<dbReference type="InterPro" id="IPR022813">
    <property type="entry name" value="SecD/SecF_arch_bac"/>
</dbReference>
<feature type="compositionally biased region" description="Pro residues" evidence="10">
    <location>
        <begin position="109"/>
        <end position="123"/>
    </location>
</feature>
<dbReference type="InterPro" id="IPR005791">
    <property type="entry name" value="SecD"/>
</dbReference>
<feature type="region of interest" description="Disordered" evidence="10">
    <location>
        <begin position="105"/>
        <end position="197"/>
    </location>
</feature>
<keyword evidence="4 9" id="KW-0812">Transmembrane</keyword>
<name>A0A255E590_9ACTN</name>
<dbReference type="Gene3D" id="1.20.1640.10">
    <property type="entry name" value="Multidrug efflux transporter AcrB transmembrane domain"/>
    <property type="match status" value="1"/>
</dbReference>
<dbReference type="GO" id="GO:0006605">
    <property type="term" value="P:protein targeting"/>
    <property type="evidence" value="ECO:0007669"/>
    <property type="project" value="UniProtKB-UniRule"/>
</dbReference>
<dbReference type="InterPro" id="IPR054384">
    <property type="entry name" value="SecDF_P1_head"/>
</dbReference>
<dbReference type="Gene3D" id="3.30.70.3220">
    <property type="match status" value="1"/>
</dbReference>
<feature type="compositionally biased region" description="Low complexity" evidence="10">
    <location>
        <begin position="128"/>
        <end position="147"/>
    </location>
</feature>
<feature type="transmembrane region" description="Helical" evidence="9">
    <location>
        <begin position="493"/>
        <end position="511"/>
    </location>
</feature>
<evidence type="ECO:0000259" key="12">
    <source>
        <dbReference type="Pfam" id="PF21760"/>
    </source>
</evidence>
<dbReference type="Proteomes" id="UP000216533">
    <property type="component" value="Unassembled WGS sequence"/>
</dbReference>
<dbReference type="NCBIfam" id="TIGR01129">
    <property type="entry name" value="secD"/>
    <property type="match status" value="1"/>
</dbReference>
<keyword evidence="3 9" id="KW-1003">Cell membrane</keyword>
<keyword evidence="5 9" id="KW-0653">Protein transport</keyword>
<evidence type="ECO:0000256" key="9">
    <source>
        <dbReference type="HAMAP-Rule" id="MF_01463"/>
    </source>
</evidence>
<evidence type="ECO:0000256" key="4">
    <source>
        <dbReference type="ARBA" id="ARBA00022692"/>
    </source>
</evidence>
<comment type="function">
    <text evidence="9">Part of the Sec protein translocase complex. Interacts with the SecYEG preprotein conducting channel. SecDF uses the proton motive force (PMF) to complete protein translocation after the ATP-dependent function of SecA.</text>
</comment>
<evidence type="ECO:0000256" key="6">
    <source>
        <dbReference type="ARBA" id="ARBA00022989"/>
    </source>
</evidence>
<feature type="compositionally biased region" description="Pro residues" evidence="10">
    <location>
        <begin position="164"/>
        <end position="174"/>
    </location>
</feature>
<dbReference type="PANTHER" id="PTHR30081">
    <property type="entry name" value="PROTEIN-EXPORT MEMBRANE PROTEIN SEC"/>
    <property type="match status" value="1"/>
</dbReference>
<dbReference type="Pfam" id="PF07549">
    <property type="entry name" value="Sec_GG"/>
    <property type="match status" value="1"/>
</dbReference>
<evidence type="ECO:0000313" key="15">
    <source>
        <dbReference type="Proteomes" id="UP000216533"/>
    </source>
</evidence>
<protein>
    <recommendedName>
        <fullName evidence="9">Protein translocase subunit SecD</fullName>
    </recommendedName>
</protein>
<dbReference type="InterPro" id="IPR022646">
    <property type="entry name" value="SecD/SecF_CS"/>
</dbReference>
<dbReference type="InterPro" id="IPR048634">
    <property type="entry name" value="SecD_SecF_C"/>
</dbReference>
<evidence type="ECO:0000256" key="10">
    <source>
        <dbReference type="SAM" id="MobiDB-lite"/>
    </source>
</evidence>
<feature type="compositionally biased region" description="Acidic residues" evidence="10">
    <location>
        <begin position="596"/>
        <end position="683"/>
    </location>
</feature>
<dbReference type="AlphaFoldDB" id="A0A255E590"/>
<evidence type="ECO:0000256" key="5">
    <source>
        <dbReference type="ARBA" id="ARBA00022927"/>
    </source>
</evidence>
<evidence type="ECO:0000256" key="8">
    <source>
        <dbReference type="ARBA" id="ARBA00023136"/>
    </source>
</evidence>
<feature type="transmembrane region" description="Helical" evidence="9">
    <location>
        <begin position="362"/>
        <end position="382"/>
    </location>
</feature>
<dbReference type="Gene3D" id="3.30.1360.200">
    <property type="match status" value="1"/>
</dbReference>
<dbReference type="GO" id="GO:0065002">
    <property type="term" value="P:intracellular protein transmembrane transport"/>
    <property type="evidence" value="ECO:0007669"/>
    <property type="project" value="UniProtKB-UniRule"/>
</dbReference>
<dbReference type="SUPFAM" id="SSF82866">
    <property type="entry name" value="Multidrug efflux transporter AcrB transmembrane domain"/>
    <property type="match status" value="1"/>
</dbReference>
<feature type="domain" description="Protein translocase subunit SecDF P1" evidence="12">
    <location>
        <begin position="42"/>
        <end position="98"/>
    </location>
</feature>
<evidence type="ECO:0000256" key="7">
    <source>
        <dbReference type="ARBA" id="ARBA00023010"/>
    </source>
</evidence>
<keyword evidence="8 9" id="KW-0472">Membrane</keyword>
<feature type="transmembrane region" description="Helical" evidence="9">
    <location>
        <begin position="417"/>
        <end position="440"/>
    </location>
</feature>
<feature type="domain" description="Protein export membrane protein SecD/SecF C-terminal" evidence="11">
    <location>
        <begin position="345"/>
        <end position="519"/>
    </location>
</feature>
<comment type="caution">
    <text evidence="9">Lacks conserved residue(s) required for the propagation of feature annotation.</text>
</comment>
<keyword evidence="6 9" id="KW-1133">Transmembrane helix</keyword>
<evidence type="ECO:0000259" key="11">
    <source>
        <dbReference type="Pfam" id="PF02355"/>
    </source>
</evidence>
<comment type="caution">
    <text evidence="14">The sequence shown here is derived from an EMBL/GenBank/DDBJ whole genome shotgun (WGS) entry which is preliminary data.</text>
</comment>
<dbReference type="InterPro" id="IPR055344">
    <property type="entry name" value="SecD_SecF_C_bact"/>
</dbReference>
<feature type="compositionally biased region" description="Basic and acidic residues" evidence="10">
    <location>
        <begin position="569"/>
        <end position="595"/>
    </location>
</feature>
<evidence type="ECO:0000313" key="14">
    <source>
        <dbReference type="EMBL" id="OYN86686.1"/>
    </source>
</evidence>
<dbReference type="Pfam" id="PF02355">
    <property type="entry name" value="SecD_SecF_C"/>
    <property type="match status" value="1"/>
</dbReference>
<dbReference type="GO" id="GO:0043952">
    <property type="term" value="P:protein transport by the Sec complex"/>
    <property type="evidence" value="ECO:0007669"/>
    <property type="project" value="UniProtKB-UniRule"/>
</dbReference>
<keyword evidence="7 9" id="KW-0811">Translocation</keyword>
<dbReference type="PANTHER" id="PTHR30081:SF1">
    <property type="entry name" value="PROTEIN TRANSLOCASE SUBUNIT SECD"/>
    <property type="match status" value="1"/>
</dbReference>
<dbReference type="EMBL" id="NMVI01000018">
    <property type="protein sequence ID" value="OYN86686.1"/>
    <property type="molecule type" value="Genomic_DNA"/>
</dbReference>
<dbReference type="Pfam" id="PF22599">
    <property type="entry name" value="SecDF_P1_head"/>
    <property type="match status" value="1"/>
</dbReference>
<dbReference type="Pfam" id="PF21760">
    <property type="entry name" value="SecD_1st"/>
    <property type="match status" value="1"/>
</dbReference>
<gene>
    <name evidence="9 14" type="primary">secD</name>
    <name evidence="14" type="ORF">CGZ92_09400</name>
</gene>
<dbReference type="NCBIfam" id="TIGR00916">
    <property type="entry name" value="2A0604s01"/>
    <property type="match status" value="1"/>
</dbReference>
<feature type="transmembrane region" description="Helical" evidence="9">
    <location>
        <begin position="468"/>
        <end position="487"/>
    </location>
</feature>
<feature type="region of interest" description="Disordered" evidence="10">
    <location>
        <begin position="569"/>
        <end position="691"/>
    </location>
</feature>
<dbReference type="HAMAP" id="MF_01463_B">
    <property type="entry name" value="SecD_B"/>
    <property type="match status" value="1"/>
</dbReference>
<comment type="similarity">
    <text evidence="9">Belongs to the SecD/SecF family. SecD subfamily.</text>
</comment>
<evidence type="ECO:0000256" key="1">
    <source>
        <dbReference type="ARBA" id="ARBA00004651"/>
    </source>
</evidence>
<keyword evidence="2 9" id="KW-0813">Transport</keyword>
<reference evidence="14 15" key="1">
    <citation type="submission" date="2017-07" db="EMBL/GenBank/DDBJ databases">
        <title>Draft whole genome sequences of clinical Proprionibacteriaceae strains.</title>
        <authorList>
            <person name="Bernier A.-M."/>
            <person name="Bernard K."/>
            <person name="Domingo M.-C."/>
        </authorList>
    </citation>
    <scope>NUCLEOTIDE SEQUENCE [LARGE SCALE GENOMIC DNA]</scope>
    <source>
        <strain evidence="14 15">NML 160184</strain>
    </source>
</reference>
<evidence type="ECO:0000256" key="2">
    <source>
        <dbReference type="ARBA" id="ARBA00022448"/>
    </source>
</evidence>
<evidence type="ECO:0000256" key="3">
    <source>
        <dbReference type="ARBA" id="ARBA00022475"/>
    </source>
</evidence>
<feature type="domain" description="SecDF P1 head subdomain" evidence="13">
    <location>
        <begin position="235"/>
        <end position="342"/>
    </location>
</feature>
<dbReference type="GO" id="GO:0005886">
    <property type="term" value="C:plasma membrane"/>
    <property type="evidence" value="ECO:0007669"/>
    <property type="project" value="UniProtKB-SubCell"/>
</dbReference>
<proteinExistence type="inferred from homology"/>
<accession>A0A255E590</accession>
<dbReference type="GO" id="GO:0015450">
    <property type="term" value="F:protein-transporting ATPase activity"/>
    <property type="evidence" value="ECO:0007669"/>
    <property type="project" value="InterPro"/>
</dbReference>
<dbReference type="InterPro" id="IPR048631">
    <property type="entry name" value="SecD_1st"/>
</dbReference>
<feature type="transmembrane region" description="Helical" evidence="9">
    <location>
        <begin position="389"/>
        <end position="411"/>
    </location>
</feature>
<comment type="subcellular location">
    <subcellularLocation>
        <location evidence="1 9">Cell membrane</location>
        <topology evidence="1 9">Multi-pass membrane protein</topology>
    </subcellularLocation>
</comment>
<evidence type="ECO:0000259" key="13">
    <source>
        <dbReference type="Pfam" id="PF22599"/>
    </source>
</evidence>
<organism evidence="14 15">
    <name type="scientific">Parenemella sanctibonifatiensis</name>
    <dbReference type="NCBI Taxonomy" id="2016505"/>
    <lineage>
        <taxon>Bacteria</taxon>
        <taxon>Bacillati</taxon>
        <taxon>Actinomycetota</taxon>
        <taxon>Actinomycetes</taxon>
        <taxon>Propionibacteriales</taxon>
        <taxon>Propionibacteriaceae</taxon>
        <taxon>Parenemella</taxon>
    </lineage>
</organism>
<sequence length="691" mass="73942">MFGIMAVNGTWLPRLGLDLRGGTTITLTASAGPDGAVSQEALEQAQDIIRQRVDSLGVGEVEVTTLGSNQIQVSMPGGDTDEMLRLVGQTAQLGFRPVYSMDYAAQPTEPVPSSDPSPAPTGEPSPGASVSPAPESPQASAPQTSAPGTEGNGRPALPAALPTNPAPEPTPTTPPEDYTPAPRPTEVGQGTPAEQAMDWQPSQEDLLDFQMYTCDQDFPDVADQPLISCDPTGQIKYLLGPTVIPGTMVTDASSGIPQGQLNYVVNLEFNAEGADRFAEVTGRLAQNPQPQNQFAIVLDGVTISAPSVSQSIVGGRATIDGSGINQQTSEELARVLRYGALPLEFEQSGVDTVSPTLGGEQLRAGLIAGAIGMILVAAYCLLYYRLLAFVVIATLVVAAAMTYAVMVLLGASAGFALSLPGIAGAIIAIGTTADSFIIYFERIRDEAREGRTLRSAVELGWRNARRTVVIADVVSLLSAVVLFFLAIASVRGFAFTLGLTTLIDLAVVFFFTKPLMSVLARTEYFGRGHKWSGLDRERLGAAAVGARDPEKVKARKKARAERLKAEKLARKEERAAARREAKEQRARDKAIARGEDPDDLDLDAIEDEDLDEADVEDDELDDDELEGDNLDEDELDGDEDDLDEDEDLEADEFDESEDDDPEDDELEDDELDDADELDEDDDRDEPKGGRA</sequence>
<comment type="subunit">
    <text evidence="9">Forms a complex with SecF. Part of the essential Sec protein translocation apparatus which comprises SecA, SecYEG and auxiliary proteins SecDF. Other proteins may also be involved.</text>
</comment>